<keyword evidence="3" id="KW-1185">Reference proteome</keyword>
<accession>A0A3S5CVQ4</accession>
<comment type="caution">
    <text evidence="2">The sequence shown here is derived from an EMBL/GenBank/DDBJ whole genome shotgun (WGS) entry which is preliminary data.</text>
</comment>
<organism evidence="2 3">
    <name type="scientific">Protopolystoma xenopodis</name>
    <dbReference type="NCBI Taxonomy" id="117903"/>
    <lineage>
        <taxon>Eukaryota</taxon>
        <taxon>Metazoa</taxon>
        <taxon>Spiralia</taxon>
        <taxon>Lophotrochozoa</taxon>
        <taxon>Platyhelminthes</taxon>
        <taxon>Monogenea</taxon>
        <taxon>Polyopisthocotylea</taxon>
        <taxon>Polystomatidea</taxon>
        <taxon>Polystomatidae</taxon>
        <taxon>Protopolystoma</taxon>
    </lineage>
</organism>
<evidence type="ECO:0000313" key="2">
    <source>
        <dbReference type="EMBL" id="VEL43576.1"/>
    </source>
</evidence>
<protein>
    <submittedName>
        <fullName evidence="2">Uncharacterized protein</fullName>
    </submittedName>
</protein>
<feature type="compositionally biased region" description="Basic and acidic residues" evidence="1">
    <location>
        <begin position="15"/>
        <end position="30"/>
    </location>
</feature>
<gene>
    <name evidence="2" type="ORF">PXEA_LOCUS37016</name>
</gene>
<feature type="region of interest" description="Disordered" evidence="1">
    <location>
        <begin position="1"/>
        <end position="39"/>
    </location>
</feature>
<proteinExistence type="predicted"/>
<dbReference type="Proteomes" id="UP000784294">
    <property type="component" value="Unassembled WGS sequence"/>
</dbReference>
<name>A0A3S5CVQ4_9PLAT</name>
<reference evidence="2" key="1">
    <citation type="submission" date="2018-11" db="EMBL/GenBank/DDBJ databases">
        <authorList>
            <consortium name="Pathogen Informatics"/>
        </authorList>
    </citation>
    <scope>NUCLEOTIDE SEQUENCE</scope>
</reference>
<evidence type="ECO:0000313" key="3">
    <source>
        <dbReference type="Proteomes" id="UP000784294"/>
    </source>
</evidence>
<dbReference type="EMBL" id="CAAALY010282841">
    <property type="protein sequence ID" value="VEL43576.1"/>
    <property type="molecule type" value="Genomic_DNA"/>
</dbReference>
<sequence>MLLELHPLNLQNDPPLRDRGRVVTENKDSAGRPSLPYRPAGRPLQGLVYAGNVNQAGLPRVGRHLLAVCTATRSRPMPELRMSLGGYPLPAGSQESQSPSVVDHEGRQESKGKLMCCLLVGCKLIPHTNSASKLFSKGSTEMGQKWTYAVG</sequence>
<evidence type="ECO:0000256" key="1">
    <source>
        <dbReference type="SAM" id="MobiDB-lite"/>
    </source>
</evidence>
<dbReference type="AlphaFoldDB" id="A0A3S5CVQ4"/>